<evidence type="ECO:0000313" key="3">
    <source>
        <dbReference type="Proteomes" id="UP001596152"/>
    </source>
</evidence>
<accession>A0ABW0FQF8</accession>
<organism evidence="2 3">
    <name type="scientific">Brevundimonas staleyi</name>
    <dbReference type="NCBI Taxonomy" id="74326"/>
    <lineage>
        <taxon>Bacteria</taxon>
        <taxon>Pseudomonadati</taxon>
        <taxon>Pseudomonadota</taxon>
        <taxon>Alphaproteobacteria</taxon>
        <taxon>Caulobacterales</taxon>
        <taxon>Caulobacteraceae</taxon>
        <taxon>Brevundimonas</taxon>
    </lineage>
</organism>
<feature type="chain" id="PRO_5046910782" evidence="1">
    <location>
        <begin position="26"/>
        <end position="297"/>
    </location>
</feature>
<proteinExistence type="predicted"/>
<keyword evidence="3" id="KW-1185">Reference proteome</keyword>
<sequence>MIARALQRAAALVAGLLLGAPAVSAYELPTPENFVLLGEQPDASSHMNYWIFPSSRIPFPHPMPDMTGVLVTRRIDYDGAKCTTPITILDIYQNNQHLPDPDDVAGTRRLTVVFDPAAGRVVVNVWARPYVDGVRANTEFAYSYPLLDPVRFTPVFNNALDAPFSGCVPGRIYPIEATVAFDPYNAIVQLKLAGAATPFVYISPIKIGVGTTIFKNLKSGEFGTVLRGDNVTVSNAAPPPVGIYALYWAYDPDLPGSRVNLMDDFNLNFGAKAFPVPSPTLRAGTAAPAVITTLWWR</sequence>
<comment type="caution">
    <text evidence="2">The sequence shown here is derived from an EMBL/GenBank/DDBJ whole genome shotgun (WGS) entry which is preliminary data.</text>
</comment>
<protein>
    <submittedName>
        <fullName evidence="2">Uncharacterized protein</fullName>
    </submittedName>
</protein>
<gene>
    <name evidence="2" type="ORF">ACFPIE_05755</name>
</gene>
<evidence type="ECO:0000256" key="1">
    <source>
        <dbReference type="SAM" id="SignalP"/>
    </source>
</evidence>
<reference evidence="3" key="1">
    <citation type="journal article" date="2019" name="Int. J. Syst. Evol. Microbiol.">
        <title>The Global Catalogue of Microorganisms (GCM) 10K type strain sequencing project: providing services to taxonomists for standard genome sequencing and annotation.</title>
        <authorList>
            <consortium name="The Broad Institute Genomics Platform"/>
            <consortium name="The Broad Institute Genome Sequencing Center for Infectious Disease"/>
            <person name="Wu L."/>
            <person name="Ma J."/>
        </authorList>
    </citation>
    <scope>NUCLEOTIDE SEQUENCE [LARGE SCALE GENOMIC DNA]</scope>
    <source>
        <strain evidence="3">JCM 12125</strain>
    </source>
</reference>
<dbReference type="RefSeq" id="WP_374039476.1">
    <property type="nucleotide sequence ID" value="NZ_CP169083.1"/>
</dbReference>
<dbReference type="Proteomes" id="UP001596152">
    <property type="component" value="Unassembled WGS sequence"/>
</dbReference>
<name>A0ABW0FQF8_9CAUL</name>
<dbReference type="EMBL" id="JBHSLF010000013">
    <property type="protein sequence ID" value="MFC5343413.1"/>
    <property type="molecule type" value="Genomic_DNA"/>
</dbReference>
<evidence type="ECO:0000313" key="2">
    <source>
        <dbReference type="EMBL" id="MFC5343413.1"/>
    </source>
</evidence>
<feature type="signal peptide" evidence="1">
    <location>
        <begin position="1"/>
        <end position="25"/>
    </location>
</feature>
<keyword evidence="1" id="KW-0732">Signal</keyword>